<proteinExistence type="predicted"/>
<dbReference type="EMBL" id="JAFCLK010000002">
    <property type="protein sequence ID" value="MBR1134656.1"/>
    <property type="molecule type" value="Genomic_DNA"/>
</dbReference>
<evidence type="ECO:0000256" key="1">
    <source>
        <dbReference type="SAM" id="SignalP"/>
    </source>
</evidence>
<keyword evidence="1" id="KW-0732">Signal</keyword>
<reference evidence="3" key="1">
    <citation type="journal article" date="2021" name="ISME J.">
        <title>Evolutionary origin and ecological implication of a unique nif island in free-living Bradyrhizobium lineages.</title>
        <authorList>
            <person name="Tao J."/>
        </authorList>
    </citation>
    <scope>NUCLEOTIDE SEQUENCE [LARGE SCALE GENOMIC DNA]</scope>
    <source>
        <strain evidence="3">SZCCT0094</strain>
    </source>
</reference>
<keyword evidence="3" id="KW-1185">Reference proteome</keyword>
<dbReference type="Proteomes" id="UP001314635">
    <property type="component" value="Unassembled WGS sequence"/>
</dbReference>
<evidence type="ECO:0000313" key="2">
    <source>
        <dbReference type="EMBL" id="MBR1134656.1"/>
    </source>
</evidence>
<comment type="caution">
    <text evidence="2">The sequence shown here is derived from an EMBL/GenBank/DDBJ whole genome shotgun (WGS) entry which is preliminary data.</text>
</comment>
<dbReference type="RefSeq" id="WP_172235926.1">
    <property type="nucleotide sequence ID" value="NZ_JABFDP010000005.1"/>
</dbReference>
<feature type="chain" id="PRO_5047369066" evidence="1">
    <location>
        <begin position="22"/>
        <end position="219"/>
    </location>
</feature>
<accession>A0ABS5G1S9</accession>
<organism evidence="2 3">
    <name type="scientific">Bradyrhizobium denitrificans</name>
    <dbReference type="NCBI Taxonomy" id="2734912"/>
    <lineage>
        <taxon>Bacteria</taxon>
        <taxon>Pseudomonadati</taxon>
        <taxon>Pseudomonadota</taxon>
        <taxon>Alphaproteobacteria</taxon>
        <taxon>Hyphomicrobiales</taxon>
        <taxon>Nitrobacteraceae</taxon>
        <taxon>Bradyrhizobium</taxon>
    </lineage>
</organism>
<sequence>MKLLLSALVSLLIVQATSVRAECLDDATNFAVKLCGELNNAGTRTQLSGKADADASISKWISAFLKIDGKVEGNASIDKYVGPVRDQLTQDRFNVISCRADMAKIAIELQCKKKVSFKTCVRPEFGINNWQSTAEREGSSGWREGGHTQAEWCGELAAIALRENGVSGDHTWNTLGSGEDRKKEWGKASYNYKCKVQVQWNPIYNVKTDPLCGIEAAGN</sequence>
<gene>
    <name evidence="2" type="ORF">JQ619_02645</name>
</gene>
<name>A0ABS5G1S9_9BRAD</name>
<feature type="signal peptide" evidence="1">
    <location>
        <begin position="1"/>
        <end position="21"/>
    </location>
</feature>
<evidence type="ECO:0000313" key="3">
    <source>
        <dbReference type="Proteomes" id="UP001314635"/>
    </source>
</evidence>
<protein>
    <submittedName>
        <fullName evidence="2">Uncharacterized protein</fullName>
    </submittedName>
</protein>